<dbReference type="InterPro" id="IPR025713">
    <property type="entry name" value="MotB-like_N_dom"/>
</dbReference>
<dbReference type="Pfam" id="PF00691">
    <property type="entry name" value="OmpA"/>
    <property type="match status" value="1"/>
</dbReference>
<comment type="similarity">
    <text evidence="2">Belongs to the MotB family.</text>
</comment>
<dbReference type="OrthoDB" id="9815217at2"/>
<organism evidence="11 12">
    <name type="scientific">Halorhodospira halophila (strain DSM 244 / SL1)</name>
    <name type="common">Ectothiorhodospira halophila (strain DSM 244 / SL1)</name>
    <dbReference type="NCBI Taxonomy" id="349124"/>
    <lineage>
        <taxon>Bacteria</taxon>
        <taxon>Pseudomonadati</taxon>
        <taxon>Pseudomonadota</taxon>
        <taxon>Gammaproteobacteria</taxon>
        <taxon>Chromatiales</taxon>
        <taxon>Ectothiorhodospiraceae</taxon>
        <taxon>Halorhodospira</taxon>
    </lineage>
</organism>
<feature type="region of interest" description="Disordered" evidence="8">
    <location>
        <begin position="1"/>
        <end position="24"/>
    </location>
</feature>
<dbReference type="eggNOG" id="COG1360">
    <property type="taxonomic scope" value="Bacteria"/>
</dbReference>
<dbReference type="STRING" id="349124.Hhal_2018"/>
<dbReference type="PANTHER" id="PTHR30329:SF21">
    <property type="entry name" value="LIPOPROTEIN YIAD-RELATED"/>
    <property type="match status" value="1"/>
</dbReference>
<reference evidence="11 12" key="2">
    <citation type="journal article" date="2013" name="Stand. Genomic Sci.">
        <title>Complete genome sequence of Halorhodospira halophila SL1.</title>
        <authorList>
            <person name="Challacombe J.F."/>
            <person name="Majid S."/>
            <person name="Deole R."/>
            <person name="Brettin T.S."/>
            <person name="Bruce D."/>
            <person name="Delano S.F."/>
            <person name="Detter J.C."/>
            <person name="Gleasner C.D."/>
            <person name="Han C.S."/>
            <person name="Misra M."/>
            <person name="Reitenga K.G."/>
            <person name="Mikhailova N."/>
            <person name="Woyke T."/>
            <person name="Pitluck S."/>
            <person name="Nolan M."/>
            <person name="Land M.L."/>
            <person name="Saunders E."/>
            <person name="Tapia R."/>
            <person name="Lapidus A."/>
            <person name="Ivanova N."/>
            <person name="Hoff W.D."/>
        </authorList>
    </citation>
    <scope>NUCLEOTIDE SEQUENCE [LARGE SCALE GENOMIC DNA]</scope>
    <source>
        <strain evidence="12">DSM 244 / SL1</strain>
    </source>
</reference>
<evidence type="ECO:0000256" key="8">
    <source>
        <dbReference type="SAM" id="MobiDB-lite"/>
    </source>
</evidence>
<dbReference type="PRINTS" id="PR01023">
    <property type="entry name" value="NAFLGMOTY"/>
</dbReference>
<proteinExistence type="inferred from homology"/>
<dbReference type="AlphaFoldDB" id="A1WYM0"/>
<evidence type="ECO:0000256" key="3">
    <source>
        <dbReference type="ARBA" id="ARBA00022475"/>
    </source>
</evidence>
<reference evidence="12" key="1">
    <citation type="submission" date="2006-12" db="EMBL/GenBank/DDBJ databases">
        <title>Complete sequence of Halorhodospira halophila SL1.</title>
        <authorList>
            <consortium name="US DOE Joint Genome Institute"/>
            <person name="Copeland A."/>
            <person name="Lucas S."/>
            <person name="Lapidus A."/>
            <person name="Barry K."/>
            <person name="Detter J.C."/>
            <person name="Glavina del Rio T."/>
            <person name="Hammon N."/>
            <person name="Israni S."/>
            <person name="Dalin E."/>
            <person name="Tice H."/>
            <person name="Pitluck S."/>
            <person name="Saunders E."/>
            <person name="Brettin T."/>
            <person name="Bruce D."/>
            <person name="Han C."/>
            <person name="Tapia R."/>
            <person name="Schmutz J."/>
            <person name="Larimer F."/>
            <person name="Land M."/>
            <person name="Hauser L."/>
            <person name="Kyrpides N."/>
            <person name="Mikhailova N."/>
            <person name="Hoff W."/>
            <person name="Richardson P."/>
        </authorList>
    </citation>
    <scope>NUCLEOTIDE SEQUENCE [LARGE SCALE GENOMIC DNA]</scope>
    <source>
        <strain evidence="12">DSM 244 / SL1</strain>
    </source>
</reference>
<dbReference type="Gene3D" id="3.30.1330.60">
    <property type="entry name" value="OmpA-like domain"/>
    <property type="match status" value="1"/>
</dbReference>
<feature type="domain" description="OmpA-like" evidence="10">
    <location>
        <begin position="112"/>
        <end position="232"/>
    </location>
</feature>
<dbReference type="PROSITE" id="PS51123">
    <property type="entry name" value="OMPA_2"/>
    <property type="match status" value="1"/>
</dbReference>
<feature type="compositionally biased region" description="Polar residues" evidence="8">
    <location>
        <begin position="1"/>
        <end position="18"/>
    </location>
</feature>
<evidence type="ECO:0000256" key="6">
    <source>
        <dbReference type="ARBA" id="ARBA00023136"/>
    </source>
</evidence>
<dbReference type="SUPFAM" id="SSF103088">
    <property type="entry name" value="OmpA-like"/>
    <property type="match status" value="1"/>
</dbReference>
<dbReference type="Proteomes" id="UP000000647">
    <property type="component" value="Chromosome"/>
</dbReference>
<dbReference type="RefSeq" id="WP_011814804.1">
    <property type="nucleotide sequence ID" value="NC_008789.1"/>
</dbReference>
<evidence type="ECO:0000313" key="11">
    <source>
        <dbReference type="EMBL" id="ABM62782.1"/>
    </source>
</evidence>
<dbReference type="CDD" id="cd07185">
    <property type="entry name" value="OmpA_C-like"/>
    <property type="match status" value="1"/>
</dbReference>
<dbReference type="KEGG" id="hha:Hhal_2018"/>
<dbReference type="InterPro" id="IPR036737">
    <property type="entry name" value="OmpA-like_sf"/>
</dbReference>
<evidence type="ECO:0000259" key="10">
    <source>
        <dbReference type="PROSITE" id="PS51123"/>
    </source>
</evidence>
<keyword evidence="12" id="KW-1185">Reference proteome</keyword>
<evidence type="ECO:0000256" key="2">
    <source>
        <dbReference type="ARBA" id="ARBA00008914"/>
    </source>
</evidence>
<keyword evidence="3" id="KW-1003">Cell membrane</keyword>
<comment type="subcellular location">
    <subcellularLocation>
        <location evidence="1">Cell membrane</location>
        <topology evidence="1">Single-pass membrane protein</topology>
    </subcellularLocation>
</comment>
<protein>
    <submittedName>
        <fullName evidence="11">OmpA/MotB domain protein</fullName>
    </submittedName>
</protein>
<keyword evidence="5 9" id="KW-1133">Transmembrane helix</keyword>
<dbReference type="InterPro" id="IPR006665">
    <property type="entry name" value="OmpA-like"/>
</dbReference>
<accession>A1WYM0</accession>
<gene>
    <name evidence="11" type="ordered locus">Hhal_2018</name>
</gene>
<keyword evidence="4 9" id="KW-0812">Transmembrane</keyword>
<keyword evidence="6 7" id="KW-0472">Membrane</keyword>
<dbReference type="GO" id="GO:0005886">
    <property type="term" value="C:plasma membrane"/>
    <property type="evidence" value="ECO:0007669"/>
    <property type="project" value="UniProtKB-SubCell"/>
</dbReference>
<evidence type="ECO:0000313" key="12">
    <source>
        <dbReference type="Proteomes" id="UP000000647"/>
    </source>
</evidence>
<dbReference type="InterPro" id="IPR050330">
    <property type="entry name" value="Bact_OuterMem_StrucFunc"/>
</dbReference>
<evidence type="ECO:0000256" key="7">
    <source>
        <dbReference type="PROSITE-ProRule" id="PRU00473"/>
    </source>
</evidence>
<evidence type="ECO:0000256" key="1">
    <source>
        <dbReference type="ARBA" id="ARBA00004162"/>
    </source>
</evidence>
<dbReference type="PANTHER" id="PTHR30329">
    <property type="entry name" value="STATOR ELEMENT OF FLAGELLAR MOTOR COMPLEX"/>
    <property type="match status" value="1"/>
</dbReference>
<evidence type="ECO:0000256" key="9">
    <source>
        <dbReference type="SAM" id="Phobius"/>
    </source>
</evidence>
<dbReference type="Pfam" id="PF13677">
    <property type="entry name" value="MotB_plug"/>
    <property type="match status" value="1"/>
</dbReference>
<name>A1WYM0_HALHL</name>
<dbReference type="EMBL" id="CP000544">
    <property type="protein sequence ID" value="ABM62782.1"/>
    <property type="molecule type" value="Genomic_DNA"/>
</dbReference>
<evidence type="ECO:0000256" key="5">
    <source>
        <dbReference type="ARBA" id="ARBA00022989"/>
    </source>
</evidence>
<evidence type="ECO:0000256" key="4">
    <source>
        <dbReference type="ARBA" id="ARBA00022692"/>
    </source>
</evidence>
<feature type="transmembrane region" description="Helical" evidence="9">
    <location>
        <begin position="31"/>
        <end position="52"/>
    </location>
</feature>
<dbReference type="HOGENOM" id="CLU_016890_0_1_6"/>
<sequence>MAEQTPTNRRTRQFNRQVQPEGEKDDDNSWLLVYLDVITLLLIVFVILLALLEPEEDDDREGLGDGILEGREHILEGEPSVLEGLPEPLDEADPVEVPAELEEAGIQAVGEEETLTFRLDDAVLFETGRAELQAEGQAAIDELIPIFQATGVRLSVEGHTDNIPIATGQFPSNWELSSARASAVLRYLEEQGLDPRRMRAIGYGDIRPIADNETAEGRAENRRVEITLHFGTDSPPEDLPLP</sequence>